<evidence type="ECO:0000313" key="2">
    <source>
        <dbReference type="Proteomes" id="UP000887116"/>
    </source>
</evidence>
<comment type="caution">
    <text evidence="1">The sequence shown here is derived from an EMBL/GenBank/DDBJ whole genome shotgun (WGS) entry which is preliminary data.</text>
</comment>
<keyword evidence="2" id="KW-1185">Reference proteome</keyword>
<evidence type="ECO:0000313" key="1">
    <source>
        <dbReference type="EMBL" id="GFQ87981.1"/>
    </source>
</evidence>
<dbReference type="Proteomes" id="UP000887116">
    <property type="component" value="Unassembled WGS sequence"/>
</dbReference>
<reference evidence="1" key="1">
    <citation type="submission" date="2020-07" db="EMBL/GenBank/DDBJ databases">
        <title>Multicomponent nature underlies the extraordinary mechanical properties of spider dragline silk.</title>
        <authorList>
            <person name="Kono N."/>
            <person name="Nakamura H."/>
            <person name="Mori M."/>
            <person name="Yoshida Y."/>
            <person name="Ohtoshi R."/>
            <person name="Malay A.D."/>
            <person name="Moran D.A.P."/>
            <person name="Tomita M."/>
            <person name="Numata K."/>
            <person name="Arakawa K."/>
        </authorList>
    </citation>
    <scope>NUCLEOTIDE SEQUENCE</scope>
</reference>
<protein>
    <submittedName>
        <fullName evidence="1">Uncharacterized protein</fullName>
    </submittedName>
</protein>
<dbReference type="AlphaFoldDB" id="A0A8X6KXK3"/>
<dbReference type="EMBL" id="BMAO01003458">
    <property type="protein sequence ID" value="GFQ87981.1"/>
    <property type="molecule type" value="Genomic_DNA"/>
</dbReference>
<sequence>MKPPTKPKPSLTVKNISNKLQDYAKRTNKFDDFSGCTALYEFIENQIRKQKFESQVFIVIIDNVQSTLANRMEAYRK</sequence>
<organism evidence="1 2">
    <name type="scientific">Trichonephila clavata</name>
    <name type="common">Joro spider</name>
    <name type="synonym">Nephila clavata</name>
    <dbReference type="NCBI Taxonomy" id="2740835"/>
    <lineage>
        <taxon>Eukaryota</taxon>
        <taxon>Metazoa</taxon>
        <taxon>Ecdysozoa</taxon>
        <taxon>Arthropoda</taxon>
        <taxon>Chelicerata</taxon>
        <taxon>Arachnida</taxon>
        <taxon>Araneae</taxon>
        <taxon>Araneomorphae</taxon>
        <taxon>Entelegynae</taxon>
        <taxon>Araneoidea</taxon>
        <taxon>Nephilidae</taxon>
        <taxon>Trichonephila</taxon>
    </lineage>
</organism>
<dbReference type="OrthoDB" id="10063284at2759"/>
<accession>A0A8X6KXK3</accession>
<gene>
    <name evidence="1" type="ORF">TNCT_3271</name>
</gene>
<proteinExistence type="predicted"/>
<name>A0A8X6KXK3_TRICU</name>